<dbReference type="Gene3D" id="3.40.50.300">
    <property type="entry name" value="P-loop containing nucleotide triphosphate hydrolases"/>
    <property type="match status" value="2"/>
</dbReference>
<evidence type="ECO:0000313" key="5">
    <source>
        <dbReference type="EMBL" id="KAL1265328.1"/>
    </source>
</evidence>
<dbReference type="InterPro" id="IPR027417">
    <property type="entry name" value="P-loop_NTPase"/>
</dbReference>
<dbReference type="PANTHER" id="PTHR10903:SF107">
    <property type="entry name" value="GTPASE IMAP FAMILY MEMBER 4-LIKE-RELATED"/>
    <property type="match status" value="1"/>
</dbReference>
<organism evidence="5 6">
    <name type="scientific">Cirrhinus molitorella</name>
    <name type="common">mud carp</name>
    <dbReference type="NCBI Taxonomy" id="172907"/>
    <lineage>
        <taxon>Eukaryota</taxon>
        <taxon>Metazoa</taxon>
        <taxon>Chordata</taxon>
        <taxon>Craniata</taxon>
        <taxon>Vertebrata</taxon>
        <taxon>Euteleostomi</taxon>
        <taxon>Actinopterygii</taxon>
        <taxon>Neopterygii</taxon>
        <taxon>Teleostei</taxon>
        <taxon>Ostariophysi</taxon>
        <taxon>Cypriniformes</taxon>
        <taxon>Cyprinidae</taxon>
        <taxon>Labeoninae</taxon>
        <taxon>Labeonini</taxon>
        <taxon>Cirrhinus</taxon>
    </lineage>
</organism>
<gene>
    <name evidence="5" type="ORF">QQF64_003355</name>
</gene>
<feature type="domain" description="AIG1-type G" evidence="4">
    <location>
        <begin position="224"/>
        <end position="425"/>
    </location>
</feature>
<dbReference type="PROSITE" id="PS51720">
    <property type="entry name" value="G_AIG1"/>
    <property type="match status" value="2"/>
</dbReference>
<evidence type="ECO:0000256" key="3">
    <source>
        <dbReference type="ARBA" id="ARBA00023134"/>
    </source>
</evidence>
<protein>
    <recommendedName>
        <fullName evidence="4">AIG1-type G domain-containing protein</fullName>
    </recommendedName>
</protein>
<dbReference type="InterPro" id="IPR045058">
    <property type="entry name" value="GIMA/IAN/Toc"/>
</dbReference>
<name>A0ABR3ML46_9TELE</name>
<dbReference type="EMBL" id="JAYMGO010000011">
    <property type="protein sequence ID" value="KAL1265328.1"/>
    <property type="molecule type" value="Genomic_DNA"/>
</dbReference>
<comment type="caution">
    <text evidence="5">The sequence shown here is derived from an EMBL/GenBank/DDBJ whole genome shotgun (WGS) entry which is preliminary data.</text>
</comment>
<feature type="domain" description="AIG1-type G" evidence="4">
    <location>
        <begin position="2"/>
        <end position="190"/>
    </location>
</feature>
<dbReference type="PANTHER" id="PTHR10903">
    <property type="entry name" value="GTPASE, IMAP FAMILY MEMBER-RELATED"/>
    <property type="match status" value="1"/>
</dbReference>
<sequence>MEKEIRAVVLGWQTSDKALVINSILGVEVESDKYFVKSVKRDGQVNGRKIILINTPYWCEIFGLQDSPEVVKQELVCSVFLCEPGPHVFLLVINLSLPFTEENKFSIEKHLSLFGDEIWRHTIVVFTGCDSQHILNQKLQLIIRRCGERYHVFDSENKSAGVQELLIKIDDVVTANSGKHFETRDNMLLDIQRKRDENEKRAKARQEIVQRKSKPLKEIAVAPLSEVRIVLVGWVLSGKTSTVNTIFNNDNIETGGTKQCPKYSGEVNGRSVIVLDTPGWWKYFAPKFNPKFAQPAILESISQSQQMHYPHAMILVIPADTSFSNKQKRIIKQYMTSLGEDVWKHTIVLFTWGDRFKDISIEQHIESEGEALQWLIEKCRNRYHVFDNTDKNNRDQVSELLQKIDEMAAENSLFCLNTQCAAEVNIHGTDTQKDEEMSLTTDQLLKLMYQELNNRRKEIRRKLKKLGKDVPECIEAKSDGSMEGAINFTVDEKVMEQIRREGSRLETILMDRILNIQNPEASCGEHMSVNEKVSWWLQNYEEYSTSETSGYETE</sequence>
<dbReference type="SUPFAM" id="SSF52540">
    <property type="entry name" value="P-loop containing nucleoside triphosphate hydrolases"/>
    <property type="match status" value="2"/>
</dbReference>
<keyword evidence="2" id="KW-0547">Nucleotide-binding</keyword>
<dbReference type="Pfam" id="PF04548">
    <property type="entry name" value="AIG1"/>
    <property type="match status" value="2"/>
</dbReference>
<keyword evidence="6" id="KW-1185">Reference proteome</keyword>
<evidence type="ECO:0000259" key="4">
    <source>
        <dbReference type="PROSITE" id="PS51720"/>
    </source>
</evidence>
<evidence type="ECO:0000256" key="2">
    <source>
        <dbReference type="ARBA" id="ARBA00022741"/>
    </source>
</evidence>
<keyword evidence="3" id="KW-0342">GTP-binding</keyword>
<evidence type="ECO:0000256" key="1">
    <source>
        <dbReference type="ARBA" id="ARBA00008535"/>
    </source>
</evidence>
<dbReference type="InterPro" id="IPR006703">
    <property type="entry name" value="G_AIG1"/>
</dbReference>
<evidence type="ECO:0000313" key="6">
    <source>
        <dbReference type="Proteomes" id="UP001558613"/>
    </source>
</evidence>
<proteinExistence type="inferred from homology"/>
<accession>A0ABR3ML46</accession>
<reference evidence="5 6" key="1">
    <citation type="submission" date="2023-09" db="EMBL/GenBank/DDBJ databases">
        <authorList>
            <person name="Wang M."/>
        </authorList>
    </citation>
    <scope>NUCLEOTIDE SEQUENCE [LARGE SCALE GENOMIC DNA]</scope>
    <source>
        <strain evidence="5">GT-2023</strain>
        <tissue evidence="5">Liver</tissue>
    </source>
</reference>
<dbReference type="Proteomes" id="UP001558613">
    <property type="component" value="Unassembled WGS sequence"/>
</dbReference>
<comment type="similarity">
    <text evidence="1">Belongs to the TRAFAC class TrmE-Era-EngA-EngB-Septin-like GTPase superfamily. AIG1/Toc34/Toc159-like paraseptin GTPase family. IAN subfamily.</text>
</comment>